<gene>
    <name evidence="1" type="ORF">MNBD_CHLOROFLEXI01-5327</name>
</gene>
<evidence type="ECO:0000313" key="1">
    <source>
        <dbReference type="EMBL" id="VAW32099.1"/>
    </source>
</evidence>
<sequence length="235" mass="24615">MQLRIFLIGTFLLLIFGLQTAVSPTQATPDIANGRILMFVAYNDVWWTEYKVAYEGLRALGYEVDVVSSGTGEAYSYGGGVDGSIQTSFAGFEALFAANFGTAWNASWTAQDRIPLNGRIQDISNLDNYEAIVIPGGKGAVAYQYDGSYADQSPEAAPGTHVSPAADVQTAAEKLNQLINIALQEGKPVGAQCHGAPLVAFARIDGTAGAGFDGLGTSVLAGKYATGYALPDGTV</sequence>
<organism evidence="1">
    <name type="scientific">hydrothermal vent metagenome</name>
    <dbReference type="NCBI Taxonomy" id="652676"/>
    <lineage>
        <taxon>unclassified sequences</taxon>
        <taxon>metagenomes</taxon>
        <taxon>ecological metagenomes</taxon>
    </lineage>
</organism>
<reference evidence="1" key="1">
    <citation type="submission" date="2018-06" db="EMBL/GenBank/DDBJ databases">
        <authorList>
            <person name="Zhirakovskaya E."/>
        </authorList>
    </citation>
    <scope>NUCLEOTIDE SEQUENCE</scope>
</reference>
<proteinExistence type="predicted"/>
<dbReference type="EMBL" id="UOEU01000321">
    <property type="protein sequence ID" value="VAW32099.1"/>
    <property type="molecule type" value="Genomic_DNA"/>
</dbReference>
<evidence type="ECO:0008006" key="2">
    <source>
        <dbReference type="Google" id="ProtNLM"/>
    </source>
</evidence>
<name>A0A3B0V5F0_9ZZZZ</name>
<dbReference type="SUPFAM" id="SSF52317">
    <property type="entry name" value="Class I glutamine amidotransferase-like"/>
    <property type="match status" value="1"/>
</dbReference>
<dbReference type="Gene3D" id="3.40.50.880">
    <property type="match status" value="1"/>
</dbReference>
<dbReference type="AlphaFoldDB" id="A0A3B0V5F0"/>
<dbReference type="InterPro" id="IPR029062">
    <property type="entry name" value="Class_I_gatase-like"/>
</dbReference>
<protein>
    <recommendedName>
        <fullName evidence="2">DJ-1/PfpI domain-containing protein</fullName>
    </recommendedName>
</protein>
<accession>A0A3B0V5F0</accession>
<feature type="non-terminal residue" evidence="1">
    <location>
        <position position="235"/>
    </location>
</feature>